<accession>G8LMU3</accession>
<sequence length="297" mass="32498">MPRAGNRLPAISNRARRLPGVLNTVNSVTVKEADMKSKLLSGIALFMLSASAMAQQSFSTPDQATDALASAISEQNESAMNSLLGENWRDFLPPEGVDPDAVDRFLRDWKVRHNTVVDGNKAHLVVGDSDWQLPIPVIKTASGWQFDIKEGAEEILTREIGRNELAAIEALHAYVDAQQSYFALNQKYAQKIVSSAGKKDGLYWPASPGEAPSPLGPAFSPKEPGTGYHGYRFRILPDKNGFAMVAWPVSYGQTGVMSFVINQTDKVYQSDLGSESEKKAQALPAYHLDHTWQPVAP</sequence>
<name>G8LMU3_9ENTR</name>
<dbReference type="Pfam" id="PF11453">
    <property type="entry name" value="DUF2950"/>
    <property type="match status" value="1"/>
</dbReference>
<organism evidence="1 2">
    <name type="scientific">Enterobacter ludwigii</name>
    <dbReference type="NCBI Taxonomy" id="299767"/>
    <lineage>
        <taxon>Bacteria</taxon>
        <taxon>Pseudomonadati</taxon>
        <taxon>Pseudomonadota</taxon>
        <taxon>Gammaproteobacteria</taxon>
        <taxon>Enterobacterales</taxon>
        <taxon>Enterobacteriaceae</taxon>
        <taxon>Enterobacter</taxon>
        <taxon>Enterobacter cloacae complex</taxon>
    </lineage>
</organism>
<dbReference type="EMBL" id="CP002886">
    <property type="protein sequence ID" value="AEW72173.1"/>
    <property type="molecule type" value="Genomic_DNA"/>
</dbReference>
<dbReference type="InterPro" id="IPR021556">
    <property type="entry name" value="DUF2950"/>
</dbReference>
<gene>
    <name evidence="1" type="ORF">EcWSU1_00733</name>
</gene>
<dbReference type="HOGENOM" id="CLU_078227_0_0_6"/>
<evidence type="ECO:0008006" key="3">
    <source>
        <dbReference type="Google" id="ProtNLM"/>
    </source>
</evidence>
<dbReference type="eggNOG" id="COG4786">
    <property type="taxonomic scope" value="Bacteria"/>
</dbReference>
<dbReference type="KEGG" id="eec:EcWSU1_00733"/>
<dbReference type="Proteomes" id="UP000007838">
    <property type="component" value="Chromosome"/>
</dbReference>
<reference evidence="1 2" key="1">
    <citation type="journal article" date="2011" name="Stand. Genomic Sci.">
        <title>Complete genome of the onion pathogen Enterobacter cloacae EcWSU1.</title>
        <authorList>
            <person name="Humann J.L."/>
            <person name="Wildung M."/>
            <person name="Cheng C.H."/>
            <person name="Lee T."/>
            <person name="Stewart J.E."/>
            <person name="Drew J.C."/>
            <person name="Triplett E.W."/>
            <person name="Main D."/>
            <person name="Schroeder B.K."/>
        </authorList>
    </citation>
    <scope>NUCLEOTIDE SEQUENCE [LARGE SCALE GENOMIC DNA]</scope>
    <source>
        <strain evidence="1 2">EcWSU1</strain>
    </source>
</reference>
<proteinExistence type="predicted"/>
<evidence type="ECO:0000313" key="2">
    <source>
        <dbReference type="Proteomes" id="UP000007838"/>
    </source>
</evidence>
<protein>
    <recommendedName>
        <fullName evidence="3">Periplasmic protein</fullName>
    </recommendedName>
</protein>
<dbReference type="AlphaFoldDB" id="G8LMU3"/>
<evidence type="ECO:0000313" key="1">
    <source>
        <dbReference type="EMBL" id="AEW72173.1"/>
    </source>
</evidence>